<dbReference type="CDD" id="cd11282">
    <property type="entry name" value="ADF_coactosin_like"/>
    <property type="match status" value="1"/>
</dbReference>
<sequence length="160" mass="17681">MSCVNLDEVKAAYEQVRSDKDETNWVLLSYAEARGDKLALTATGAGGLEELAERLDEGQAQYAYARVEYANDSESKRVKFIFVVWIGESTKVMRKAGVSIHAGHVKDVFAHHSIQVTASNKGELKEESIVKRLRAAGAPITMAVAVRKGRRKTRQKAMLT</sequence>
<dbReference type="GeneID" id="92052447"/>
<dbReference type="SUPFAM" id="SSF55753">
    <property type="entry name" value="Actin depolymerizing proteins"/>
    <property type="match status" value="1"/>
</dbReference>
<keyword evidence="3" id="KW-1185">Reference proteome</keyword>
<evidence type="ECO:0000313" key="2">
    <source>
        <dbReference type="EMBL" id="KAK8062976.1"/>
    </source>
</evidence>
<dbReference type="InterPro" id="IPR002108">
    <property type="entry name" value="ADF-H"/>
</dbReference>
<protein>
    <submittedName>
        <fullName evidence="2">Actin depolymerizing protein</fullName>
    </submittedName>
</protein>
<dbReference type="RefSeq" id="XP_066661575.1">
    <property type="nucleotide sequence ID" value="XM_066819387.1"/>
</dbReference>
<feature type="domain" description="ADF-H" evidence="1">
    <location>
        <begin position="1"/>
        <end position="134"/>
    </location>
</feature>
<dbReference type="SMART" id="SM00102">
    <property type="entry name" value="ADF"/>
    <property type="match status" value="1"/>
</dbReference>
<dbReference type="PANTHER" id="PTHR10829">
    <property type="entry name" value="CORTACTIN AND DREBRIN"/>
    <property type="match status" value="1"/>
</dbReference>
<dbReference type="EMBL" id="JAQQWN010000010">
    <property type="protein sequence ID" value="KAK8062976.1"/>
    <property type="molecule type" value="Genomic_DNA"/>
</dbReference>
<dbReference type="PANTHER" id="PTHR10829:SF56">
    <property type="entry name" value="ADF-H DOMAIN-CONTAINING PROTEIN"/>
    <property type="match status" value="1"/>
</dbReference>
<dbReference type="Gene3D" id="3.40.20.10">
    <property type="entry name" value="Severin"/>
    <property type="match status" value="1"/>
</dbReference>
<accession>A0ABR1UY51</accession>
<reference evidence="2 3" key="1">
    <citation type="submission" date="2023-01" db="EMBL/GenBank/DDBJ databases">
        <title>Analysis of 21 Apiospora genomes using comparative genomics revels a genus with tremendous synthesis potential of carbohydrate active enzymes and secondary metabolites.</title>
        <authorList>
            <person name="Sorensen T."/>
        </authorList>
    </citation>
    <scope>NUCLEOTIDE SEQUENCE [LARGE SCALE GENOMIC DNA]</scope>
    <source>
        <strain evidence="2 3">CBS 114990</strain>
    </source>
</reference>
<dbReference type="Proteomes" id="UP001433268">
    <property type="component" value="Unassembled WGS sequence"/>
</dbReference>
<dbReference type="PROSITE" id="PS51263">
    <property type="entry name" value="ADF_H"/>
    <property type="match status" value="1"/>
</dbReference>
<name>A0ABR1UY51_9PEZI</name>
<dbReference type="InterPro" id="IPR029006">
    <property type="entry name" value="ADF-H/Gelsolin-like_dom_sf"/>
</dbReference>
<comment type="caution">
    <text evidence="2">The sequence shown here is derived from an EMBL/GenBank/DDBJ whole genome shotgun (WGS) entry which is preliminary data.</text>
</comment>
<proteinExistence type="predicted"/>
<organism evidence="2 3">
    <name type="scientific">Apiospora hydei</name>
    <dbReference type="NCBI Taxonomy" id="1337664"/>
    <lineage>
        <taxon>Eukaryota</taxon>
        <taxon>Fungi</taxon>
        <taxon>Dikarya</taxon>
        <taxon>Ascomycota</taxon>
        <taxon>Pezizomycotina</taxon>
        <taxon>Sordariomycetes</taxon>
        <taxon>Xylariomycetidae</taxon>
        <taxon>Amphisphaeriales</taxon>
        <taxon>Apiosporaceae</taxon>
        <taxon>Apiospora</taxon>
    </lineage>
</organism>
<evidence type="ECO:0000313" key="3">
    <source>
        <dbReference type="Proteomes" id="UP001433268"/>
    </source>
</evidence>
<gene>
    <name evidence="2" type="ORF">PG997_015073</name>
</gene>
<dbReference type="Pfam" id="PF00241">
    <property type="entry name" value="Cofilin_ADF"/>
    <property type="match status" value="1"/>
</dbReference>
<evidence type="ECO:0000259" key="1">
    <source>
        <dbReference type="PROSITE" id="PS51263"/>
    </source>
</evidence>